<comment type="similarity">
    <text evidence="1">Belongs to the LysR transcriptional regulatory family.</text>
</comment>
<dbReference type="Proteomes" id="UP000022447">
    <property type="component" value="Unassembled WGS sequence"/>
</dbReference>
<dbReference type="InterPro" id="IPR000847">
    <property type="entry name" value="LysR_HTH_N"/>
</dbReference>
<dbReference type="EMBL" id="JALZ01000120">
    <property type="protein sequence ID" value="ETX09537.1"/>
    <property type="molecule type" value="Genomic_DNA"/>
</dbReference>
<dbReference type="Gene3D" id="1.10.10.10">
    <property type="entry name" value="Winged helix-like DNA-binding domain superfamily/Winged helix DNA-binding domain"/>
    <property type="match status" value="1"/>
</dbReference>
<feature type="domain" description="HTH lysR-type" evidence="5">
    <location>
        <begin position="5"/>
        <end position="62"/>
    </location>
</feature>
<reference evidence="6 7" key="1">
    <citation type="submission" date="2014-01" db="EMBL/GenBank/DDBJ databases">
        <title>Roseivivax halodurans JCM 10272 Genome Sequencing.</title>
        <authorList>
            <person name="Lai Q."/>
            <person name="Li G."/>
            <person name="Shao Z."/>
        </authorList>
    </citation>
    <scope>NUCLEOTIDE SEQUENCE [LARGE SCALE GENOMIC DNA]</scope>
    <source>
        <strain evidence="6 7">JCM 10272</strain>
    </source>
</reference>
<feature type="non-terminal residue" evidence="6">
    <location>
        <position position="301"/>
    </location>
</feature>
<dbReference type="PANTHER" id="PTHR30579:SF3">
    <property type="entry name" value="TRANSCRIPTIONAL REGULATORY PROTEIN"/>
    <property type="match status" value="1"/>
</dbReference>
<gene>
    <name evidence="6" type="ORF">OCH239_04435</name>
</gene>
<keyword evidence="2" id="KW-0805">Transcription regulation</keyword>
<protein>
    <submittedName>
        <fullName evidence="6">LysR family transcriptional regulator</fullName>
    </submittedName>
</protein>
<dbReference type="PROSITE" id="PS50931">
    <property type="entry name" value="HTH_LYSR"/>
    <property type="match status" value="1"/>
</dbReference>
<dbReference type="eggNOG" id="COG0583">
    <property type="taxonomic scope" value="Bacteria"/>
</dbReference>
<comment type="caution">
    <text evidence="6">The sequence shown here is derived from an EMBL/GenBank/DDBJ whole genome shotgun (WGS) entry which is preliminary data.</text>
</comment>
<dbReference type="GO" id="GO:0003677">
    <property type="term" value="F:DNA binding"/>
    <property type="evidence" value="ECO:0007669"/>
    <property type="project" value="UniProtKB-KW"/>
</dbReference>
<proteinExistence type="inferred from homology"/>
<dbReference type="Gene3D" id="3.40.190.10">
    <property type="entry name" value="Periplasmic binding protein-like II"/>
    <property type="match status" value="2"/>
</dbReference>
<dbReference type="InterPro" id="IPR036388">
    <property type="entry name" value="WH-like_DNA-bd_sf"/>
</dbReference>
<evidence type="ECO:0000256" key="4">
    <source>
        <dbReference type="ARBA" id="ARBA00023163"/>
    </source>
</evidence>
<dbReference type="Pfam" id="PF03466">
    <property type="entry name" value="LysR_substrate"/>
    <property type="match status" value="1"/>
</dbReference>
<keyword evidence="3" id="KW-0238">DNA-binding</keyword>
<dbReference type="SUPFAM" id="SSF46785">
    <property type="entry name" value="Winged helix' DNA-binding domain"/>
    <property type="match status" value="1"/>
</dbReference>
<name>X7E0Q4_9RHOB</name>
<keyword evidence="7" id="KW-1185">Reference proteome</keyword>
<dbReference type="STRING" id="1449350.OCH239_04435"/>
<evidence type="ECO:0000256" key="2">
    <source>
        <dbReference type="ARBA" id="ARBA00023015"/>
    </source>
</evidence>
<dbReference type="PANTHER" id="PTHR30579">
    <property type="entry name" value="TRANSCRIPTIONAL REGULATOR"/>
    <property type="match status" value="1"/>
</dbReference>
<dbReference type="Pfam" id="PF00126">
    <property type="entry name" value="HTH_1"/>
    <property type="match status" value="1"/>
</dbReference>
<evidence type="ECO:0000256" key="1">
    <source>
        <dbReference type="ARBA" id="ARBA00009437"/>
    </source>
</evidence>
<dbReference type="InterPro" id="IPR036390">
    <property type="entry name" value="WH_DNA-bd_sf"/>
</dbReference>
<dbReference type="GO" id="GO:0003700">
    <property type="term" value="F:DNA-binding transcription factor activity"/>
    <property type="evidence" value="ECO:0007669"/>
    <property type="project" value="InterPro"/>
</dbReference>
<dbReference type="OrthoDB" id="9796526at2"/>
<dbReference type="InterPro" id="IPR050176">
    <property type="entry name" value="LTTR"/>
</dbReference>
<dbReference type="SUPFAM" id="SSF53850">
    <property type="entry name" value="Periplasmic binding protein-like II"/>
    <property type="match status" value="1"/>
</dbReference>
<accession>X7E0Q4</accession>
<evidence type="ECO:0000313" key="6">
    <source>
        <dbReference type="EMBL" id="ETX09537.1"/>
    </source>
</evidence>
<sequence length="301" mass="33277">MNKRLDWNDYQTVLRIAEAGSLSGAAHRSGSSHPTMFRRINAVEETLGVRLFERFRTGYRLTAAGEEVAKTAREMEDLANVTERRVAGRDLRPSGIVRLATTDTLLHGLLAPQIASLRHSEPEIVLEVAVSNEIADLSLREADIAIRPAASPEEHLVGRRLGRIRQAVYGARSLGLGEVDRRELSALPWIGPSASMAYPQLHVWMRKRGCEGSCIIRMDSVLSMHAAVRAGIGVALLPCYLAEPDADLQRLGIEVEDLVADLWMLTHPDLRHTARIRAVLDFFGTVQGALKDTINRLLKKA</sequence>
<organism evidence="6 7">
    <name type="scientific">Roseivivax halodurans JCM 10272</name>
    <dbReference type="NCBI Taxonomy" id="1449350"/>
    <lineage>
        <taxon>Bacteria</taxon>
        <taxon>Pseudomonadati</taxon>
        <taxon>Pseudomonadota</taxon>
        <taxon>Alphaproteobacteria</taxon>
        <taxon>Rhodobacterales</taxon>
        <taxon>Roseobacteraceae</taxon>
        <taxon>Roseivivax</taxon>
    </lineage>
</organism>
<dbReference type="AlphaFoldDB" id="X7E0Q4"/>
<evidence type="ECO:0000313" key="7">
    <source>
        <dbReference type="Proteomes" id="UP000022447"/>
    </source>
</evidence>
<evidence type="ECO:0000259" key="5">
    <source>
        <dbReference type="PROSITE" id="PS50931"/>
    </source>
</evidence>
<dbReference type="InterPro" id="IPR005119">
    <property type="entry name" value="LysR_subst-bd"/>
</dbReference>
<keyword evidence="4" id="KW-0804">Transcription</keyword>
<evidence type="ECO:0000256" key="3">
    <source>
        <dbReference type="ARBA" id="ARBA00023125"/>
    </source>
</evidence>